<comment type="caution">
    <text evidence="2">The sequence shown here is derived from an EMBL/GenBank/DDBJ whole genome shotgun (WGS) entry which is preliminary data.</text>
</comment>
<dbReference type="Proteomes" id="UP000526302">
    <property type="component" value="Unassembled WGS sequence"/>
</dbReference>
<gene>
    <name evidence="2" type="ORF">GX950_01645</name>
</gene>
<feature type="coiled-coil region" evidence="1">
    <location>
        <begin position="230"/>
        <end position="343"/>
    </location>
</feature>
<evidence type="ECO:0000313" key="3">
    <source>
        <dbReference type="Proteomes" id="UP000526302"/>
    </source>
</evidence>
<organism evidence="2 3">
    <name type="scientific">Candidatus Iainarchaeum sp</name>
    <dbReference type="NCBI Taxonomy" id="3101447"/>
    <lineage>
        <taxon>Archaea</taxon>
        <taxon>Candidatus Iainarchaeota</taxon>
        <taxon>Candidatus Iainarchaeia</taxon>
        <taxon>Candidatus Iainarchaeales</taxon>
        <taxon>Candidatus Iainarchaeaceae</taxon>
        <taxon>Candidatus Iainarchaeum</taxon>
    </lineage>
</organism>
<evidence type="ECO:0000256" key="1">
    <source>
        <dbReference type="SAM" id="Coils"/>
    </source>
</evidence>
<dbReference type="EMBL" id="JAAZKV010000012">
    <property type="protein sequence ID" value="NMA44497.1"/>
    <property type="molecule type" value="Genomic_DNA"/>
</dbReference>
<keyword evidence="1" id="KW-0175">Coiled coil</keyword>
<name>A0A7K4BZ39_9ARCH</name>
<accession>A0A7K4BZ39</accession>
<dbReference type="AlphaFoldDB" id="A0A7K4BZ39"/>
<sequence length="348" mass="41110">MEKLKQRVENTITTINDIHDSLNIVIWKKLNQKGFVFELERSAKKIKNLLLDIEELNRELKLLMEKNTPELDTLIIEINKQLEIIETNLALEKAKKFKEETLDILETQEVPELYDSIQQKIIILMLRARNEIEKVKTFLLVKDEPPIRKGNTAKALVEIIQKQENELRQAKERNLELKRKNFFGSIEEISTADIEKGLHETDKLLTESVTESKKALKNHLAQLNYVEGSFIQLKNEIEKIEDQHSRFTKKSLELIKDLKKERDFARKIALEVEQETIAVKNSYTHQLLDFEKRKSEIEEKIKQKYQKETEKLKNEIEEKRLSSVNLMKIVEEQEKEIKILKQKLEKGK</sequence>
<reference evidence="2 3" key="1">
    <citation type="journal article" date="2020" name="Biotechnol. Biofuels">
        <title>New insights from the biogas microbiome by comprehensive genome-resolved metagenomics of nearly 1600 species originating from multiple anaerobic digesters.</title>
        <authorList>
            <person name="Campanaro S."/>
            <person name="Treu L."/>
            <person name="Rodriguez-R L.M."/>
            <person name="Kovalovszki A."/>
            <person name="Ziels R.M."/>
            <person name="Maus I."/>
            <person name="Zhu X."/>
            <person name="Kougias P.G."/>
            <person name="Basile A."/>
            <person name="Luo G."/>
            <person name="Schluter A."/>
            <person name="Konstantinidis K.T."/>
            <person name="Angelidaki I."/>
        </authorList>
    </citation>
    <scope>NUCLEOTIDE SEQUENCE [LARGE SCALE GENOMIC DNA]</scope>
    <source>
        <strain evidence="2">AS22ysBPME_79</strain>
    </source>
</reference>
<feature type="coiled-coil region" evidence="1">
    <location>
        <begin position="39"/>
        <end position="108"/>
    </location>
</feature>
<proteinExistence type="predicted"/>
<evidence type="ECO:0000313" key="2">
    <source>
        <dbReference type="EMBL" id="NMA44497.1"/>
    </source>
</evidence>
<feature type="coiled-coil region" evidence="1">
    <location>
        <begin position="153"/>
        <end position="180"/>
    </location>
</feature>
<protein>
    <submittedName>
        <fullName evidence="2">Uncharacterized protein</fullName>
    </submittedName>
</protein>